<dbReference type="PANTHER" id="PTHR10625:SF10">
    <property type="entry name" value="HISTONE DEACETYLASE HDAC1"/>
    <property type="match status" value="1"/>
</dbReference>
<reference evidence="3 4" key="1">
    <citation type="submission" date="2011-11" db="EMBL/GenBank/DDBJ databases">
        <title>Improved High-Quality Draft sequence of Beggiatoa alba B18lD.</title>
        <authorList>
            <consortium name="US DOE Joint Genome Institute"/>
            <person name="Lucas S."/>
            <person name="Han J."/>
            <person name="Lapidus A."/>
            <person name="Cheng J.-F."/>
            <person name="Goodwin L."/>
            <person name="Pitluck S."/>
            <person name="Peters L."/>
            <person name="Mikhailova N."/>
            <person name="Held B."/>
            <person name="Detter J.C."/>
            <person name="Han C."/>
            <person name="Tapia R."/>
            <person name="Land M."/>
            <person name="Hauser L."/>
            <person name="Kyrpides N."/>
            <person name="Ivanova N."/>
            <person name="Pagani I."/>
            <person name="Samuel K."/>
            <person name="Teske A."/>
            <person name="Mueller J."/>
            <person name="Woyke T."/>
        </authorList>
    </citation>
    <scope>NUCLEOTIDE SEQUENCE [LARGE SCALE GENOMIC DNA]</scope>
    <source>
        <strain evidence="3 4">B18LD</strain>
    </source>
</reference>
<comment type="similarity">
    <text evidence="1">Belongs to the histone deacetylase family.</text>
</comment>
<dbReference type="Pfam" id="PF00850">
    <property type="entry name" value="Hist_deacetyl"/>
    <property type="match status" value="1"/>
</dbReference>
<dbReference type="EMBL" id="JH600070">
    <property type="protein sequence ID" value="EIJ41691.1"/>
    <property type="molecule type" value="Genomic_DNA"/>
</dbReference>
<gene>
    <name evidence="3" type="ORF">BegalDRAFT_0780</name>
</gene>
<dbReference type="Gene3D" id="3.40.800.20">
    <property type="entry name" value="Histone deacetylase domain"/>
    <property type="match status" value="1"/>
</dbReference>
<dbReference type="OrthoDB" id="9808367at2"/>
<keyword evidence="4" id="KW-1185">Reference proteome</keyword>
<feature type="domain" description="Histone deacetylase" evidence="2">
    <location>
        <begin position="20"/>
        <end position="311"/>
    </location>
</feature>
<dbReference type="Proteomes" id="UP000005744">
    <property type="component" value="Unassembled WGS sequence"/>
</dbReference>
<organism evidence="3 4">
    <name type="scientific">Beggiatoa alba B18LD</name>
    <dbReference type="NCBI Taxonomy" id="395493"/>
    <lineage>
        <taxon>Bacteria</taxon>
        <taxon>Pseudomonadati</taxon>
        <taxon>Pseudomonadota</taxon>
        <taxon>Gammaproteobacteria</taxon>
        <taxon>Thiotrichales</taxon>
        <taxon>Thiotrichaceae</taxon>
        <taxon>Beggiatoa</taxon>
    </lineage>
</organism>
<dbReference type="RefSeq" id="WP_002683843.1">
    <property type="nucleotide sequence ID" value="NZ_JH600070.1"/>
</dbReference>
<dbReference type="PANTHER" id="PTHR10625">
    <property type="entry name" value="HISTONE DEACETYLASE HDAC1-RELATED"/>
    <property type="match status" value="1"/>
</dbReference>
<protein>
    <submittedName>
        <fullName evidence="3">Deacetylase, histone deacetylase/acetoin utilization protein</fullName>
    </submittedName>
</protein>
<dbReference type="AlphaFoldDB" id="I3CDJ8"/>
<dbReference type="GO" id="GO:0040029">
    <property type="term" value="P:epigenetic regulation of gene expression"/>
    <property type="evidence" value="ECO:0007669"/>
    <property type="project" value="TreeGrafter"/>
</dbReference>
<evidence type="ECO:0000313" key="4">
    <source>
        <dbReference type="Proteomes" id="UP000005744"/>
    </source>
</evidence>
<accession>I3CDJ8</accession>
<dbReference type="GO" id="GO:0004407">
    <property type="term" value="F:histone deacetylase activity"/>
    <property type="evidence" value="ECO:0007669"/>
    <property type="project" value="TreeGrafter"/>
</dbReference>
<dbReference type="InterPro" id="IPR023801">
    <property type="entry name" value="His_deacetylse_dom"/>
</dbReference>
<evidence type="ECO:0000256" key="1">
    <source>
        <dbReference type="ARBA" id="ARBA00005947"/>
    </source>
</evidence>
<dbReference type="HOGENOM" id="CLU_007727_8_1_6"/>
<name>I3CDJ8_9GAMM</name>
<dbReference type="SUPFAM" id="SSF52768">
    <property type="entry name" value="Arginase/deacetylase"/>
    <property type="match status" value="1"/>
</dbReference>
<dbReference type="InterPro" id="IPR023696">
    <property type="entry name" value="Ureohydrolase_dom_sf"/>
</dbReference>
<dbReference type="eggNOG" id="COG0123">
    <property type="taxonomic scope" value="Bacteria"/>
</dbReference>
<evidence type="ECO:0000313" key="3">
    <source>
        <dbReference type="EMBL" id="EIJ41691.1"/>
    </source>
</evidence>
<evidence type="ECO:0000259" key="2">
    <source>
        <dbReference type="Pfam" id="PF00850"/>
    </source>
</evidence>
<dbReference type="CDD" id="cd11599">
    <property type="entry name" value="HDAC_classII_2"/>
    <property type="match status" value="1"/>
</dbReference>
<dbReference type="PRINTS" id="PR01270">
    <property type="entry name" value="HDASUPER"/>
</dbReference>
<proteinExistence type="inferred from homology"/>
<sequence length="315" mass="34825">MTIAYIYHPDCLLHDMGEGHPECPARIEAIEDQLKASHLFDFVRHYEAPLATVGQLARVHDKNYISRVLSYSKLEAYVDSENPHAYLDPDTLIMPKTPQAALRSAGAAVLATDLVMTGKTKAAFCCVRPPGHHALRGESMGFCFFGNVAVGAAHAIAEYGVQRVAIVDFDVHHGNGTEDLVQNNPNILFCSTFQHPFYPYCGTENVPSNVVNAPLAAGSDGEKFRAAVTDYWLPALHKFMPQIIFISAGFDAHYDDDMSSLRLVERDYAWVTQELLNVADKYGEGRIISALEGGYELHSLGRSVTAHLRVLMRMN</sequence>
<dbReference type="STRING" id="395493.BegalDRAFT_0780"/>
<dbReference type="InterPro" id="IPR037138">
    <property type="entry name" value="His_deacetylse_dom_sf"/>
</dbReference>
<dbReference type="InterPro" id="IPR000286">
    <property type="entry name" value="HDACs"/>
</dbReference>